<dbReference type="AlphaFoldDB" id="A0A3L6R654"/>
<name>A0A3L6R654_PANMI</name>
<gene>
    <name evidence="1" type="ORF">C2845_PM06G24620</name>
</gene>
<accession>A0A3L6R654</accession>
<evidence type="ECO:0000313" key="2">
    <source>
        <dbReference type="Proteomes" id="UP000275267"/>
    </source>
</evidence>
<comment type="caution">
    <text evidence="1">The sequence shown here is derived from an EMBL/GenBank/DDBJ whole genome shotgun (WGS) entry which is preliminary data.</text>
</comment>
<organism evidence="1 2">
    <name type="scientific">Panicum miliaceum</name>
    <name type="common">Proso millet</name>
    <name type="synonym">Broomcorn millet</name>
    <dbReference type="NCBI Taxonomy" id="4540"/>
    <lineage>
        <taxon>Eukaryota</taxon>
        <taxon>Viridiplantae</taxon>
        <taxon>Streptophyta</taxon>
        <taxon>Embryophyta</taxon>
        <taxon>Tracheophyta</taxon>
        <taxon>Spermatophyta</taxon>
        <taxon>Magnoliopsida</taxon>
        <taxon>Liliopsida</taxon>
        <taxon>Poales</taxon>
        <taxon>Poaceae</taxon>
        <taxon>PACMAD clade</taxon>
        <taxon>Panicoideae</taxon>
        <taxon>Panicodae</taxon>
        <taxon>Paniceae</taxon>
        <taxon>Panicinae</taxon>
        <taxon>Panicum</taxon>
        <taxon>Panicum sect. Panicum</taxon>
    </lineage>
</organism>
<dbReference type="Proteomes" id="UP000275267">
    <property type="component" value="Unassembled WGS sequence"/>
</dbReference>
<reference evidence="2" key="1">
    <citation type="journal article" date="2019" name="Nat. Commun.">
        <title>The genome of broomcorn millet.</title>
        <authorList>
            <person name="Zou C."/>
            <person name="Miki D."/>
            <person name="Li D."/>
            <person name="Tang Q."/>
            <person name="Xiao L."/>
            <person name="Rajput S."/>
            <person name="Deng P."/>
            <person name="Jia W."/>
            <person name="Huang R."/>
            <person name="Zhang M."/>
            <person name="Sun Y."/>
            <person name="Hu J."/>
            <person name="Fu X."/>
            <person name="Schnable P.S."/>
            <person name="Li F."/>
            <person name="Zhang H."/>
            <person name="Feng B."/>
            <person name="Zhu X."/>
            <person name="Liu R."/>
            <person name="Schnable J.C."/>
            <person name="Zhu J.-K."/>
            <person name="Zhang H."/>
        </authorList>
    </citation>
    <scope>NUCLEOTIDE SEQUENCE [LARGE SCALE GENOMIC DNA]</scope>
</reference>
<proteinExistence type="predicted"/>
<keyword evidence="2" id="KW-1185">Reference proteome</keyword>
<dbReference type="EMBL" id="PQIB02000009">
    <property type="protein sequence ID" value="RLM98132.1"/>
    <property type="molecule type" value="Genomic_DNA"/>
</dbReference>
<sequence>MKLPWQPVIKGLIWGYLSKNQVKWTLNQLISGRFTNVVDAFEQLLGDTFVGKVIIWITIKNLFAFQLGKKLASLKDLEA</sequence>
<evidence type="ECO:0000313" key="1">
    <source>
        <dbReference type="EMBL" id="RLM98132.1"/>
    </source>
</evidence>
<protein>
    <submittedName>
        <fullName evidence="1">Uncharacterized protein</fullName>
    </submittedName>
</protein>